<feature type="compositionally biased region" description="Low complexity" evidence="1">
    <location>
        <begin position="293"/>
        <end position="350"/>
    </location>
</feature>
<reference evidence="2 3" key="1">
    <citation type="submission" date="2024-10" db="EMBL/GenBank/DDBJ databases">
        <title>The Natural Products Discovery Center: Release of the First 8490 Sequenced Strains for Exploring Actinobacteria Biosynthetic Diversity.</title>
        <authorList>
            <person name="Kalkreuter E."/>
            <person name="Kautsar S.A."/>
            <person name="Yang D."/>
            <person name="Bader C.D."/>
            <person name="Teijaro C.N."/>
            <person name="Fluegel L."/>
            <person name="Davis C.M."/>
            <person name="Simpson J.R."/>
            <person name="Lauterbach L."/>
            <person name="Steele A.D."/>
            <person name="Gui C."/>
            <person name="Meng S."/>
            <person name="Li G."/>
            <person name="Viehrig K."/>
            <person name="Ye F."/>
            <person name="Su P."/>
            <person name="Kiefer A.F."/>
            <person name="Nichols A."/>
            <person name="Cepeda A.J."/>
            <person name="Yan W."/>
            <person name="Fan B."/>
            <person name="Jiang Y."/>
            <person name="Adhikari A."/>
            <person name="Zheng C.-J."/>
            <person name="Schuster L."/>
            <person name="Cowan T.M."/>
            <person name="Smanski M.J."/>
            <person name="Chevrette M.G."/>
            <person name="De Carvalho L.P.S."/>
            <person name="Shen B."/>
        </authorList>
    </citation>
    <scope>NUCLEOTIDE SEQUENCE [LARGE SCALE GENOMIC DNA]</scope>
    <source>
        <strain evidence="2 3">NPDC019626</strain>
    </source>
</reference>
<comment type="caution">
    <text evidence="2">The sequence shown here is derived from an EMBL/GenBank/DDBJ whole genome shotgun (WGS) entry which is preliminary data.</text>
</comment>
<organism evidence="2 3">
    <name type="scientific">Nocardia beijingensis</name>
    <dbReference type="NCBI Taxonomy" id="95162"/>
    <lineage>
        <taxon>Bacteria</taxon>
        <taxon>Bacillati</taxon>
        <taxon>Actinomycetota</taxon>
        <taxon>Actinomycetes</taxon>
        <taxon>Mycobacteriales</taxon>
        <taxon>Nocardiaceae</taxon>
        <taxon>Nocardia</taxon>
    </lineage>
</organism>
<gene>
    <name evidence="2" type="ORF">ACH47G_10760</name>
</gene>
<evidence type="ECO:0000313" key="2">
    <source>
        <dbReference type="EMBL" id="MFI2320961.1"/>
    </source>
</evidence>
<dbReference type="EMBL" id="JBIRXV010000001">
    <property type="protein sequence ID" value="MFI2320961.1"/>
    <property type="molecule type" value="Genomic_DNA"/>
</dbReference>
<name>A0ABW7WDA9_9NOCA</name>
<proteinExistence type="predicted"/>
<feature type="compositionally biased region" description="Polar residues" evidence="1">
    <location>
        <begin position="242"/>
        <end position="256"/>
    </location>
</feature>
<evidence type="ECO:0008006" key="4">
    <source>
        <dbReference type="Google" id="ProtNLM"/>
    </source>
</evidence>
<dbReference type="RefSeq" id="WP_396944753.1">
    <property type="nucleotide sequence ID" value="NZ_JBIRXV010000001.1"/>
</dbReference>
<protein>
    <recommendedName>
        <fullName evidence="4">PPE family protein</fullName>
    </recommendedName>
</protein>
<feature type="compositionally biased region" description="Low complexity" evidence="1">
    <location>
        <begin position="368"/>
        <end position="387"/>
    </location>
</feature>
<feature type="compositionally biased region" description="Low complexity" evidence="1">
    <location>
        <begin position="257"/>
        <end position="279"/>
    </location>
</feature>
<evidence type="ECO:0000256" key="1">
    <source>
        <dbReference type="SAM" id="MobiDB-lite"/>
    </source>
</evidence>
<dbReference type="Proteomes" id="UP001611450">
    <property type="component" value="Unassembled WGS sequence"/>
</dbReference>
<keyword evidence="3" id="KW-1185">Reference proteome</keyword>
<evidence type="ECO:0000313" key="3">
    <source>
        <dbReference type="Proteomes" id="UP001611450"/>
    </source>
</evidence>
<accession>A0ABW7WDA9</accession>
<feature type="region of interest" description="Disordered" evidence="1">
    <location>
        <begin position="234"/>
        <end position="445"/>
    </location>
</feature>
<sequence length="445" mass="46519">MGNPYGGMPQFRIDQGLGSAMWRSLTDWIAGEELQPKVDTAEVQGKYNQQRDGVRSRAAGVGFEGAFRPREVLDADEFERHDVATLRQKVDQIDLKAVNDLIAAWNTIAERHQTSLDTFKTAMERATDDSVWRGEARNAAASAVGDYATQGAQLSKAAQLTGNKLAELLTGLEPTKQLVPHAPEHRSGWDNLRSFAAGRDWRNDDVAEYNAKTEALRVLRTVYAPVVMESDTNVPVIPRPVSSANPSAADNGTSPRGTSNGSQNPSGTSSPSSDPSGKNPSEDPATQSSDQPSDNASETAESTSTDSASTTQDSTTPASTIPASTTPASTTPTPSTSPHSPGSPHLSTPSNPGTRGGPGVSVPSKGTPNNPNAVSAAAARTGASPGRAGTGGMSGMSPGARGGKSDEESTKGIPDYLITQEHGDELTGLDELPRTVPPVIGDNPR</sequence>